<dbReference type="InterPro" id="IPR042171">
    <property type="entry name" value="Acyl-CoA_hotdog"/>
</dbReference>
<proteinExistence type="predicted"/>
<dbReference type="Gene3D" id="2.40.160.210">
    <property type="entry name" value="Acyl-CoA thioesterase, double hotdog domain"/>
    <property type="match status" value="1"/>
</dbReference>
<dbReference type="InterPro" id="IPR049450">
    <property type="entry name" value="ACOT8-like_C"/>
</dbReference>
<dbReference type="SUPFAM" id="SSF54637">
    <property type="entry name" value="Thioesterase/thiol ester dehydrase-isomerase"/>
    <property type="match status" value="2"/>
</dbReference>
<gene>
    <name evidence="3" type="ORF">HNR48_003600</name>
</gene>
<dbReference type="Proteomes" id="UP000528457">
    <property type="component" value="Unassembled WGS sequence"/>
</dbReference>
<sequence length="262" mass="29336">MSIFSQDTQLEALSEGLYRAQVSSNWSIMSAPNGGYLMALLGEAMSRYANLAKPVQVTVNYSAKTQENAPLEIEVQRFAQSRQFDRLQATARQGDRVVLQAFGTFMADYEQEVNSQEKLLNLAPKEDCRTRAGMPGLTVFDQVEMRIDPATAGWTKGDTTDVSEIYGWMRIPSLSEWSPTSLMMACDTCPPSIFVSHGALGWVPTIEMSVHIKNIPKSEWLKARFHSKYLGKTLLQEDGELWDEDDNLVAVSRQLAQFIPAQ</sequence>
<name>A0A7X0JX39_9GAMM</name>
<organism evidence="3 4">
    <name type="scientific">Pseudoteredinibacter isoporae</name>
    <dbReference type="NCBI Taxonomy" id="570281"/>
    <lineage>
        <taxon>Bacteria</taxon>
        <taxon>Pseudomonadati</taxon>
        <taxon>Pseudomonadota</taxon>
        <taxon>Gammaproteobacteria</taxon>
        <taxon>Cellvibrionales</taxon>
        <taxon>Cellvibrionaceae</taxon>
        <taxon>Pseudoteredinibacter</taxon>
    </lineage>
</organism>
<dbReference type="InterPro" id="IPR029069">
    <property type="entry name" value="HotDog_dom_sf"/>
</dbReference>
<dbReference type="InterPro" id="IPR052389">
    <property type="entry name" value="Sec_Metab_Biosynth-Assoc"/>
</dbReference>
<dbReference type="Pfam" id="PF13622">
    <property type="entry name" value="4HBT_3"/>
    <property type="match status" value="1"/>
</dbReference>
<evidence type="ECO:0000313" key="3">
    <source>
        <dbReference type="EMBL" id="MBB6523298.1"/>
    </source>
</evidence>
<feature type="domain" description="Acyl-CoA thioesterase-like C-terminal" evidence="2">
    <location>
        <begin position="127"/>
        <end position="256"/>
    </location>
</feature>
<keyword evidence="4" id="KW-1185">Reference proteome</keyword>
<dbReference type="InterPro" id="IPR049449">
    <property type="entry name" value="TesB_ACOT8-like_N"/>
</dbReference>
<evidence type="ECO:0000313" key="4">
    <source>
        <dbReference type="Proteomes" id="UP000528457"/>
    </source>
</evidence>
<evidence type="ECO:0000259" key="2">
    <source>
        <dbReference type="Pfam" id="PF20789"/>
    </source>
</evidence>
<accession>A0A7X0JX39</accession>
<dbReference type="AlphaFoldDB" id="A0A7X0JX39"/>
<dbReference type="Pfam" id="PF20789">
    <property type="entry name" value="4HBT_3C"/>
    <property type="match status" value="1"/>
</dbReference>
<comment type="caution">
    <text evidence="3">The sequence shown here is derived from an EMBL/GenBank/DDBJ whole genome shotgun (WGS) entry which is preliminary data.</text>
</comment>
<dbReference type="EMBL" id="JACHHT010000003">
    <property type="protein sequence ID" value="MBB6523298.1"/>
    <property type="molecule type" value="Genomic_DNA"/>
</dbReference>
<protein>
    <submittedName>
        <fullName evidence="3">Acyl-CoA thioesterase</fullName>
    </submittedName>
</protein>
<feature type="domain" description="Acyl-CoA thioesterase-like N-terminal HotDog" evidence="1">
    <location>
        <begin position="23"/>
        <end position="106"/>
    </location>
</feature>
<reference evidence="3 4" key="1">
    <citation type="submission" date="2020-08" db="EMBL/GenBank/DDBJ databases">
        <title>Genomic Encyclopedia of Type Strains, Phase IV (KMG-IV): sequencing the most valuable type-strain genomes for metagenomic binning, comparative biology and taxonomic classification.</title>
        <authorList>
            <person name="Goeker M."/>
        </authorList>
    </citation>
    <scope>NUCLEOTIDE SEQUENCE [LARGE SCALE GENOMIC DNA]</scope>
    <source>
        <strain evidence="3 4">DSM 22368</strain>
    </source>
</reference>
<dbReference type="PANTHER" id="PTHR38110">
    <property type="entry name" value="CHROMOSOME 23, WHOLE GENOME SHOTGUN SEQUENCE"/>
    <property type="match status" value="1"/>
</dbReference>
<dbReference type="InParanoid" id="A0A7X0JX39"/>
<dbReference type="RefSeq" id="WP_166848266.1">
    <property type="nucleotide sequence ID" value="NZ_JAAONY010000003.1"/>
</dbReference>
<evidence type="ECO:0000259" key="1">
    <source>
        <dbReference type="Pfam" id="PF13622"/>
    </source>
</evidence>
<dbReference type="PANTHER" id="PTHR38110:SF1">
    <property type="entry name" value="THIOESTERASE DOMAIN-CONTAINING PROTEIN"/>
    <property type="match status" value="1"/>
</dbReference>